<accession>A0A1W2FFC4</accession>
<dbReference type="InterPro" id="IPR036488">
    <property type="entry name" value="DUF1883-like_sf"/>
</dbReference>
<evidence type="ECO:0000313" key="3">
    <source>
        <dbReference type="Proteomes" id="UP000192674"/>
    </source>
</evidence>
<sequence length="308" mass="34129">MFDALADNWGWIVAVETALLILLFIRPSLKWELLHRSTDVKYTAGRPGKIWVGKLGRQPKGVTARFSMDGHAANVRLVDSRGFRRMKAGKRYAYVGGHFQVSPVDLVVPWPGRWYGVADLGGRPGHLRGTWTTITGKLPKGTTGNDMHTGLTTIKKLPSDTVDERDVFISYAGADKEAVSQPLADALKSMDISVWMDTFELRIGHSLRGEIDRGIASSRFGVVVLSPAFFNGPWPLHELGAFFARQIEGQFILPIWHQITKEEVLRKSPLLADKIASSTGQYTITEIAEQIAEVVRPKPLVEAEEAEA</sequence>
<dbReference type="SUPFAM" id="SSF52200">
    <property type="entry name" value="Toll/Interleukin receptor TIR domain"/>
    <property type="match status" value="1"/>
</dbReference>
<dbReference type="InterPro" id="IPR000157">
    <property type="entry name" value="TIR_dom"/>
</dbReference>
<dbReference type="EMBL" id="FWXV01000006">
    <property type="protein sequence ID" value="SMD20346.1"/>
    <property type="molecule type" value="Genomic_DNA"/>
</dbReference>
<dbReference type="InterPro" id="IPR035897">
    <property type="entry name" value="Toll_tir_struct_dom_sf"/>
</dbReference>
<evidence type="ECO:0000259" key="1">
    <source>
        <dbReference type="PROSITE" id="PS50104"/>
    </source>
</evidence>
<dbReference type="Gene3D" id="3.40.50.10140">
    <property type="entry name" value="Toll/interleukin-1 receptor homology (TIR) domain"/>
    <property type="match status" value="1"/>
</dbReference>
<organism evidence="2 3">
    <name type="scientific">Kibdelosporangium aridum</name>
    <dbReference type="NCBI Taxonomy" id="2030"/>
    <lineage>
        <taxon>Bacteria</taxon>
        <taxon>Bacillati</taxon>
        <taxon>Actinomycetota</taxon>
        <taxon>Actinomycetes</taxon>
        <taxon>Pseudonocardiales</taxon>
        <taxon>Pseudonocardiaceae</taxon>
        <taxon>Kibdelosporangium</taxon>
    </lineage>
</organism>
<reference evidence="2 3" key="1">
    <citation type="submission" date="2017-04" db="EMBL/GenBank/DDBJ databases">
        <authorList>
            <person name="Afonso C.L."/>
            <person name="Miller P.J."/>
            <person name="Scott M.A."/>
            <person name="Spackman E."/>
            <person name="Goraichik I."/>
            <person name="Dimitrov K.M."/>
            <person name="Suarez D.L."/>
            <person name="Swayne D.E."/>
        </authorList>
    </citation>
    <scope>NUCLEOTIDE SEQUENCE [LARGE SCALE GENOMIC DNA]</scope>
    <source>
        <strain evidence="2 3">DSM 43828</strain>
    </source>
</reference>
<dbReference type="Pfam" id="PF08980">
    <property type="entry name" value="DUF1883"/>
    <property type="match status" value="1"/>
</dbReference>
<dbReference type="SMART" id="SM00255">
    <property type="entry name" value="TIR"/>
    <property type="match status" value="1"/>
</dbReference>
<dbReference type="Pfam" id="PF13676">
    <property type="entry name" value="TIR_2"/>
    <property type="match status" value="1"/>
</dbReference>
<dbReference type="RefSeq" id="WP_084430496.1">
    <property type="nucleotide sequence ID" value="NZ_FWXV01000006.1"/>
</dbReference>
<dbReference type="GO" id="GO:0007165">
    <property type="term" value="P:signal transduction"/>
    <property type="evidence" value="ECO:0007669"/>
    <property type="project" value="InterPro"/>
</dbReference>
<dbReference type="PROSITE" id="PS50104">
    <property type="entry name" value="TIR"/>
    <property type="match status" value="1"/>
</dbReference>
<feature type="domain" description="TIR" evidence="1">
    <location>
        <begin position="163"/>
        <end position="291"/>
    </location>
</feature>
<name>A0A1W2FFC4_KIBAR</name>
<dbReference type="Gene3D" id="4.10.1210.10">
    <property type="entry name" value="Atu1913-like"/>
    <property type="match status" value="1"/>
</dbReference>
<dbReference type="Proteomes" id="UP000192674">
    <property type="component" value="Unassembled WGS sequence"/>
</dbReference>
<dbReference type="SUPFAM" id="SSF141099">
    <property type="entry name" value="Atu1913-like"/>
    <property type="match status" value="1"/>
</dbReference>
<dbReference type="OrthoDB" id="7285215at2"/>
<keyword evidence="3" id="KW-1185">Reference proteome</keyword>
<dbReference type="InterPro" id="IPR015073">
    <property type="entry name" value="DUF1883"/>
</dbReference>
<evidence type="ECO:0000313" key="2">
    <source>
        <dbReference type="EMBL" id="SMD20346.1"/>
    </source>
</evidence>
<protein>
    <recommendedName>
        <fullName evidence="1">TIR domain-containing protein</fullName>
    </recommendedName>
</protein>
<dbReference type="AlphaFoldDB" id="A0A1W2FFC4"/>
<gene>
    <name evidence="2" type="ORF">SAMN05661093_06380</name>
</gene>
<proteinExistence type="predicted"/>